<dbReference type="EC" id="4.1.1.36" evidence="1"/>
<evidence type="ECO:0000313" key="2">
    <source>
        <dbReference type="Proteomes" id="UP000595814"/>
    </source>
</evidence>
<name>A0AC61MZF8_9FIRM</name>
<dbReference type="Proteomes" id="UP000595814">
    <property type="component" value="Chromosome"/>
</dbReference>
<evidence type="ECO:0000313" key="1">
    <source>
        <dbReference type="EMBL" id="QQK09134.1"/>
    </source>
</evidence>
<dbReference type="EC" id="6.3.2.5" evidence="1"/>
<dbReference type="EMBL" id="CP066744">
    <property type="protein sequence ID" value="QQK09134.1"/>
    <property type="molecule type" value="Genomic_DNA"/>
</dbReference>
<accession>A0AC61MZF8</accession>
<sequence>MMGKKRILICVTAGIAIYKVVDVVSRLVKKGYELEIIMTEAATKLISPLVFETMGNCLVHTDMFHNGHHYEVEHIEIAKRADLCLIAPATANTIAKLANGVADNLLTSTLLAYTKDTFVAIAMNTNMLNNIATVNNVNILKKRGFKFINSNVGYLACNTYGDGRLAEPIEIVEEIDRYFIKKDLIGKKVIVTAGPTIERIDPVRYITNDSSGKMGYAIAESAYNRGAEVVLVSGPSKLNISEGIKKIDITTNNELKKSIENEFNNADVLIMAAAPCDFRVKEQSKEKIKRKEENLLLELIPNEDILSYFGKIKGKRLVIGFAAESNNLIENSKRKLENKNVDYIIANNITEKDAGFNVDTNKVKIISKDEIIDLPLMLKSEVANKILDLI</sequence>
<proteinExistence type="predicted"/>
<keyword evidence="1" id="KW-0436">Ligase</keyword>
<keyword evidence="1" id="KW-0456">Lyase</keyword>
<organism evidence="1 2">
    <name type="scientific">Miniphocaeibacter halophilus</name>
    <dbReference type="NCBI Taxonomy" id="2931922"/>
    <lineage>
        <taxon>Bacteria</taxon>
        <taxon>Bacillati</taxon>
        <taxon>Bacillota</taxon>
        <taxon>Tissierellia</taxon>
        <taxon>Tissierellales</taxon>
        <taxon>Peptoniphilaceae</taxon>
        <taxon>Miniphocaeibacter</taxon>
    </lineage>
</organism>
<gene>
    <name evidence="1" type="primary">coaBC</name>
    <name evidence="1" type="ORF">JFY71_10835</name>
</gene>
<protein>
    <submittedName>
        <fullName evidence="1">Bifunctional phosphopantothenoylcysteine decarboxylase/phosphopantothenate--cysteine ligase CoaBC</fullName>
        <ecNumber evidence="1">4.1.1.36</ecNumber>
        <ecNumber evidence="1">6.3.2.5</ecNumber>
    </submittedName>
</protein>
<reference evidence="1 2" key="1">
    <citation type="journal article" date="2022" name="Int. J. Syst. Evol. Microbiol.">
        <title>Miniphocaeibacter halophilus sp. nov., an ammonium-tolerant acetate-producing bacterium isolated from a biogas system.</title>
        <authorList>
            <person name="Schnurer A."/>
            <person name="Singh A."/>
            <person name="Bi S."/>
            <person name="Qiao W."/>
            <person name="Westerholm M."/>
        </authorList>
    </citation>
    <scope>NUCLEOTIDE SEQUENCE [LARGE SCALE GENOMIC DNA]</scope>
    <source>
        <strain evidence="1 2">AMB_01</strain>
    </source>
</reference>
<keyword evidence="2" id="KW-1185">Reference proteome</keyword>